<dbReference type="AlphaFoldDB" id="A0A7S3L4K3"/>
<organism evidence="2">
    <name type="scientific">Amphora coffeiformis</name>
    <dbReference type="NCBI Taxonomy" id="265554"/>
    <lineage>
        <taxon>Eukaryota</taxon>
        <taxon>Sar</taxon>
        <taxon>Stramenopiles</taxon>
        <taxon>Ochrophyta</taxon>
        <taxon>Bacillariophyta</taxon>
        <taxon>Bacillariophyceae</taxon>
        <taxon>Bacillariophycidae</taxon>
        <taxon>Thalassiophysales</taxon>
        <taxon>Catenulaceae</taxon>
        <taxon>Amphora</taxon>
    </lineage>
</organism>
<protein>
    <submittedName>
        <fullName evidence="2">Uncharacterized protein</fullName>
    </submittedName>
</protein>
<name>A0A7S3L4K3_9STRA</name>
<reference evidence="2" key="1">
    <citation type="submission" date="2021-01" db="EMBL/GenBank/DDBJ databases">
        <authorList>
            <person name="Corre E."/>
            <person name="Pelletier E."/>
            <person name="Niang G."/>
            <person name="Scheremetjew M."/>
            <person name="Finn R."/>
            <person name="Kale V."/>
            <person name="Holt S."/>
            <person name="Cochrane G."/>
            <person name="Meng A."/>
            <person name="Brown T."/>
            <person name="Cohen L."/>
        </authorList>
    </citation>
    <scope>NUCLEOTIDE SEQUENCE</scope>
    <source>
        <strain evidence="2">CCMP127</strain>
    </source>
</reference>
<gene>
    <name evidence="2" type="ORF">ACOF00016_LOCUS6251</name>
</gene>
<feature type="compositionally biased region" description="Acidic residues" evidence="1">
    <location>
        <begin position="37"/>
        <end position="75"/>
    </location>
</feature>
<feature type="region of interest" description="Disordered" evidence="1">
    <location>
        <begin position="1"/>
        <end position="95"/>
    </location>
</feature>
<proteinExistence type="predicted"/>
<evidence type="ECO:0000256" key="1">
    <source>
        <dbReference type="SAM" id="MobiDB-lite"/>
    </source>
</evidence>
<accession>A0A7S3L4K3</accession>
<dbReference type="EMBL" id="HBIM01007341">
    <property type="protein sequence ID" value="CAE0408512.1"/>
    <property type="molecule type" value="Transcribed_RNA"/>
</dbReference>
<feature type="compositionally biased region" description="Basic and acidic residues" evidence="1">
    <location>
        <begin position="25"/>
        <end position="36"/>
    </location>
</feature>
<feature type="compositionally biased region" description="Polar residues" evidence="1">
    <location>
        <begin position="1"/>
        <end position="10"/>
    </location>
</feature>
<evidence type="ECO:0000313" key="2">
    <source>
        <dbReference type="EMBL" id="CAE0408512.1"/>
    </source>
</evidence>
<sequence length="246" mass="27949">MNPNHNQPSPSFHIRDPGFQFPKINESRPIDILERDLDSDDETNVTDVQEQDQEGAEEVSGDTGELSDDDADVPDVQEQNQEGAEKALGDKGGLVGIKDDDGQVLGYASADDDDDDDDKLESLRKIFTCAPQLAEVSSKSYMMSLETKTNLKWGIRWIKFDTQENVKDMVRHLLGIKLWGPSEELLHDITLFVFCQKLGITCSGGKRRLDMLAHLREFRDPDRELVLSERSWQFPNKYKEYFGLPL</sequence>